<dbReference type="Proteomes" id="UP001189122">
    <property type="component" value="Unassembled WGS sequence"/>
</dbReference>
<accession>A0A7I8J1W7</accession>
<dbReference type="EMBL" id="CACRZD030000008">
    <property type="protein sequence ID" value="CAA6664214.1"/>
    <property type="molecule type" value="Genomic_DNA"/>
</dbReference>
<keyword evidence="3" id="KW-1185">Reference proteome</keyword>
<dbReference type="EMBL" id="LR743595">
    <property type="protein sequence ID" value="CAA2624787.1"/>
    <property type="molecule type" value="Genomic_DNA"/>
</dbReference>
<protein>
    <submittedName>
        <fullName evidence="2">Uncharacterized protein</fullName>
    </submittedName>
</protein>
<feature type="region of interest" description="Disordered" evidence="1">
    <location>
        <begin position="1"/>
        <end position="41"/>
    </location>
</feature>
<evidence type="ECO:0000313" key="2">
    <source>
        <dbReference type="EMBL" id="CAA2624787.1"/>
    </source>
</evidence>
<sequence length="41" mass="4486">MREEGEGGRGGKRDGRGEERGGGRWREGGRGGRGRERGESR</sequence>
<name>A0A7I8J1W7_SPIIN</name>
<gene>
    <name evidence="2" type="ORF">SI7747_08010603</name>
</gene>
<evidence type="ECO:0000313" key="3">
    <source>
        <dbReference type="Proteomes" id="UP001189122"/>
    </source>
</evidence>
<reference evidence="2 3" key="1">
    <citation type="submission" date="2019-12" db="EMBL/GenBank/DDBJ databases">
        <authorList>
            <person name="Scholz U."/>
            <person name="Mascher M."/>
            <person name="Fiebig A."/>
        </authorList>
    </citation>
    <scope>NUCLEOTIDE SEQUENCE</scope>
</reference>
<evidence type="ECO:0000256" key="1">
    <source>
        <dbReference type="SAM" id="MobiDB-lite"/>
    </source>
</evidence>
<dbReference type="AlphaFoldDB" id="A0A7I8J1W7"/>
<proteinExistence type="predicted"/>
<organism evidence="2">
    <name type="scientific">Spirodela intermedia</name>
    <name type="common">Intermediate duckweed</name>
    <dbReference type="NCBI Taxonomy" id="51605"/>
    <lineage>
        <taxon>Eukaryota</taxon>
        <taxon>Viridiplantae</taxon>
        <taxon>Streptophyta</taxon>
        <taxon>Embryophyta</taxon>
        <taxon>Tracheophyta</taxon>
        <taxon>Spermatophyta</taxon>
        <taxon>Magnoliopsida</taxon>
        <taxon>Liliopsida</taxon>
        <taxon>Araceae</taxon>
        <taxon>Lemnoideae</taxon>
        <taxon>Spirodela</taxon>
    </lineage>
</organism>